<proteinExistence type="predicted"/>
<reference evidence="1 2" key="1">
    <citation type="journal article" date="2019" name="G3 (Bethesda)">
        <title>Sequencing of a Wild Apple (Malus baccata) Genome Unravels the Differences Between Cultivated and Wild Apple Species Regarding Disease Resistance and Cold Tolerance.</title>
        <authorList>
            <person name="Chen X."/>
        </authorList>
    </citation>
    <scope>NUCLEOTIDE SEQUENCE [LARGE SCALE GENOMIC DNA]</scope>
    <source>
        <strain evidence="2">cv. Shandingzi</strain>
        <tissue evidence="1">Leaves</tissue>
    </source>
</reference>
<protein>
    <submittedName>
        <fullName evidence="1">Uncharacterized protein</fullName>
    </submittedName>
</protein>
<name>A0A540M002_MALBA</name>
<sequence length="85" mass="9505">MLALPDNNVCRLSSTIGGQRLTMMFNKFSPTQPLLSVFPCTCPTKMNRELSASMIQKNDEYLANLSQQLPDVPMEELTLDPEVSL</sequence>
<organism evidence="1 2">
    <name type="scientific">Malus baccata</name>
    <name type="common">Siberian crab apple</name>
    <name type="synonym">Pyrus baccata</name>
    <dbReference type="NCBI Taxonomy" id="106549"/>
    <lineage>
        <taxon>Eukaryota</taxon>
        <taxon>Viridiplantae</taxon>
        <taxon>Streptophyta</taxon>
        <taxon>Embryophyta</taxon>
        <taxon>Tracheophyta</taxon>
        <taxon>Spermatophyta</taxon>
        <taxon>Magnoliopsida</taxon>
        <taxon>eudicotyledons</taxon>
        <taxon>Gunneridae</taxon>
        <taxon>Pentapetalae</taxon>
        <taxon>rosids</taxon>
        <taxon>fabids</taxon>
        <taxon>Rosales</taxon>
        <taxon>Rosaceae</taxon>
        <taxon>Amygdaloideae</taxon>
        <taxon>Maleae</taxon>
        <taxon>Malus</taxon>
    </lineage>
</organism>
<evidence type="ECO:0000313" key="2">
    <source>
        <dbReference type="Proteomes" id="UP000315295"/>
    </source>
</evidence>
<dbReference type="Proteomes" id="UP000315295">
    <property type="component" value="Unassembled WGS sequence"/>
</dbReference>
<gene>
    <name evidence="1" type="ORF">C1H46_022552</name>
</gene>
<evidence type="ECO:0000313" key="1">
    <source>
        <dbReference type="EMBL" id="TQD91842.1"/>
    </source>
</evidence>
<dbReference type="AlphaFoldDB" id="A0A540M002"/>
<keyword evidence="2" id="KW-1185">Reference proteome</keyword>
<comment type="caution">
    <text evidence="1">The sequence shown here is derived from an EMBL/GenBank/DDBJ whole genome shotgun (WGS) entry which is preliminary data.</text>
</comment>
<dbReference type="EMBL" id="VIEB01000408">
    <property type="protein sequence ID" value="TQD91842.1"/>
    <property type="molecule type" value="Genomic_DNA"/>
</dbReference>
<accession>A0A540M002</accession>